<gene>
    <name evidence="9" type="primary">ruvB</name>
    <name evidence="11" type="ORF">A3D99_03030</name>
</gene>
<feature type="binding site" evidence="9">
    <location>
        <position position="177"/>
    </location>
    <ligand>
        <name>ATP</name>
        <dbReference type="ChEBI" id="CHEBI:30616"/>
    </ligand>
</feature>
<dbReference type="NCBIfam" id="NF000868">
    <property type="entry name" value="PRK00080.1"/>
    <property type="match status" value="1"/>
</dbReference>
<feature type="binding site" evidence="9">
    <location>
        <position position="187"/>
    </location>
    <ligand>
        <name>ATP</name>
        <dbReference type="ChEBI" id="CHEBI:30616"/>
    </ligand>
</feature>
<dbReference type="GO" id="GO:0009378">
    <property type="term" value="F:four-way junction helicase activity"/>
    <property type="evidence" value="ECO:0007669"/>
    <property type="project" value="InterPro"/>
</dbReference>
<dbReference type="InterPro" id="IPR008823">
    <property type="entry name" value="RuvB_wg_C"/>
</dbReference>
<dbReference type="InterPro" id="IPR041445">
    <property type="entry name" value="AAA_lid_4"/>
</dbReference>
<comment type="function">
    <text evidence="9">The RuvA-RuvB-RuvC complex processes Holliday junction (HJ) DNA during genetic recombination and DNA repair, while the RuvA-RuvB complex plays an important role in the rescue of blocked DNA replication forks via replication fork reversal (RFR). RuvA specifically binds to HJ cruciform DNA, conferring on it an open structure. The RuvB hexamer acts as an ATP-dependent pump, pulling dsDNA into and through the RuvAB complex. RuvB forms 2 homohexamers on either side of HJ DNA bound by 1 or 2 RuvA tetramers; 4 subunits per hexamer contact DNA at a time. Coordinated motions by a converter formed by DNA-disengaged RuvB subunits stimulates ATP hydrolysis and nucleotide exchange. Immobilization of the converter enables RuvB to convert the ATP-contained energy into a lever motion, pulling 2 nucleotides of DNA out of the RuvA tetramer per ATP hydrolyzed, thus driving DNA branch migration. The RuvB motors rotate together with the DNA substrate, which together with the progressing nucleotide cycle form the mechanistic basis for DNA recombination by continuous HJ branch migration. Branch migration allows RuvC to scan DNA until it finds its consensus sequence, where it cleaves and resolves cruciform DNA.</text>
</comment>
<dbReference type="InterPro" id="IPR008824">
    <property type="entry name" value="RuvB-like_N"/>
</dbReference>
<evidence type="ECO:0000256" key="7">
    <source>
        <dbReference type="ARBA" id="ARBA00023172"/>
    </source>
</evidence>
<dbReference type="Pfam" id="PF05491">
    <property type="entry name" value="WHD_RuvB"/>
    <property type="match status" value="1"/>
</dbReference>
<keyword evidence="6 9" id="KW-0238">DNA-binding</keyword>
<comment type="caution">
    <text evidence="11">The sequence shown here is derived from an EMBL/GenBank/DDBJ whole genome shotgun (WGS) entry which is preliminary data.</text>
</comment>
<proteinExistence type="inferred from homology"/>
<dbReference type="GO" id="GO:0006310">
    <property type="term" value="P:DNA recombination"/>
    <property type="evidence" value="ECO:0007669"/>
    <property type="project" value="UniProtKB-UniRule"/>
</dbReference>
<dbReference type="InterPro" id="IPR027417">
    <property type="entry name" value="P-loop_NTPase"/>
</dbReference>
<comment type="subunit">
    <text evidence="9">Homohexamer. Forms an RuvA(8)-RuvB(12)-Holliday junction (HJ) complex. HJ DNA is sandwiched between 2 RuvA tetramers; dsDNA enters through RuvA and exits via RuvB. An RuvB hexamer assembles on each DNA strand where it exits the tetramer. Each RuvB hexamer is contacted by two RuvA subunits (via domain III) on 2 adjacent RuvB subunits; this complex drives branch migration. In the full resolvosome a probable DNA-RuvA(4)-RuvB(12)-RuvC(2) complex forms which resolves the HJ.</text>
</comment>
<evidence type="ECO:0000256" key="2">
    <source>
        <dbReference type="ARBA" id="ARBA00022741"/>
    </source>
</evidence>
<feature type="region of interest" description="Head domain (RuvB-H)" evidence="9">
    <location>
        <begin position="261"/>
        <end position="333"/>
    </location>
</feature>
<dbReference type="GO" id="GO:0000400">
    <property type="term" value="F:four-way junction DNA binding"/>
    <property type="evidence" value="ECO:0007669"/>
    <property type="project" value="UniProtKB-UniRule"/>
</dbReference>
<dbReference type="Gene3D" id="1.10.10.10">
    <property type="entry name" value="Winged helix-like DNA-binding domain superfamily/Winged helix DNA-binding domain"/>
    <property type="match status" value="1"/>
</dbReference>
<feature type="binding site" evidence="9">
    <location>
        <position position="26"/>
    </location>
    <ligand>
        <name>ATP</name>
        <dbReference type="ChEBI" id="CHEBI:30616"/>
    </ligand>
</feature>
<dbReference type="InterPro" id="IPR036388">
    <property type="entry name" value="WH-like_DNA-bd_sf"/>
</dbReference>
<dbReference type="PANTHER" id="PTHR42848">
    <property type="match status" value="1"/>
</dbReference>
<dbReference type="Proteomes" id="UP000177528">
    <property type="component" value="Unassembled WGS sequence"/>
</dbReference>
<feature type="region of interest" description="Small ATPAse domain (RuvB-S)" evidence="9">
    <location>
        <begin position="188"/>
        <end position="258"/>
    </location>
</feature>
<dbReference type="GO" id="GO:0006281">
    <property type="term" value="P:DNA repair"/>
    <property type="evidence" value="ECO:0007669"/>
    <property type="project" value="UniProtKB-UniRule"/>
</dbReference>
<sequence>MAIEEAKTSIVAGVRVAEDETLDTTLRPKLLAEFTGQEHLKKSLQVFLEAAKQRGEALEHVLLAGPPGLGKTSLAYIIARELSSSIRVTAGPVLTKVADLAAILTNLQEGDVLFIDEIHRLSRSIEEVLYPAMESYALDLVVGQGPGAKTLRIDLPQFTLVGATTRVGMLGAPLRDRFGMTYRLDFYDIDDMKTIVSRSADLLGLSITDDALLEIAQRCRRTPRIGNRLLKRVRDVAQVGSHSAVTVDVVQQTLALLNIDPMGLDASDRMVLTTLIDKFHGGPVGLSTLAMVCAEEERTIEDVIEPFLIQCGFLVRTPRGREVTPEGYAHMDR</sequence>
<evidence type="ECO:0000256" key="3">
    <source>
        <dbReference type="ARBA" id="ARBA00022763"/>
    </source>
</evidence>
<comment type="caution">
    <text evidence="9">Lacks conserved residue(s) required for the propagation of feature annotation.</text>
</comment>
<dbReference type="HAMAP" id="MF_00016">
    <property type="entry name" value="DNA_HJ_migration_RuvB"/>
    <property type="match status" value="1"/>
</dbReference>
<feature type="binding site" evidence="9">
    <location>
        <position position="73"/>
    </location>
    <ligand>
        <name>ATP</name>
        <dbReference type="ChEBI" id="CHEBI:30616"/>
    </ligand>
</feature>
<keyword evidence="3 9" id="KW-0227">DNA damage</keyword>
<dbReference type="GO" id="GO:0005737">
    <property type="term" value="C:cytoplasm"/>
    <property type="evidence" value="ECO:0007669"/>
    <property type="project" value="UniProtKB-SubCell"/>
</dbReference>
<feature type="binding site" evidence="9">
    <location>
        <position position="321"/>
    </location>
    <ligand>
        <name>DNA</name>
        <dbReference type="ChEBI" id="CHEBI:16991"/>
    </ligand>
</feature>
<dbReference type="SUPFAM" id="SSF46785">
    <property type="entry name" value="Winged helix' DNA-binding domain"/>
    <property type="match status" value="1"/>
</dbReference>
<keyword evidence="7 9" id="KW-0233">DNA recombination</keyword>
<evidence type="ECO:0000256" key="5">
    <source>
        <dbReference type="ARBA" id="ARBA00022840"/>
    </source>
</evidence>
<dbReference type="Pfam" id="PF05496">
    <property type="entry name" value="RuvB_N"/>
    <property type="match status" value="1"/>
</dbReference>
<dbReference type="Pfam" id="PF17864">
    <property type="entry name" value="AAA_lid_4"/>
    <property type="match status" value="1"/>
</dbReference>
<evidence type="ECO:0000256" key="9">
    <source>
        <dbReference type="HAMAP-Rule" id="MF_00016"/>
    </source>
</evidence>
<keyword evidence="11" id="KW-0347">Helicase</keyword>
<feature type="domain" description="AAA+ ATPase" evidence="10">
    <location>
        <begin position="57"/>
        <end position="190"/>
    </location>
</feature>
<dbReference type="Gene3D" id="3.40.50.300">
    <property type="entry name" value="P-loop containing nucleotide triphosphate hydrolases"/>
    <property type="match status" value="1"/>
</dbReference>
<feature type="binding site" evidence="9">
    <location>
        <position position="68"/>
    </location>
    <ligand>
        <name>ATP</name>
        <dbReference type="ChEBI" id="CHEBI:30616"/>
    </ligand>
</feature>
<keyword evidence="8 9" id="KW-0234">DNA repair</keyword>
<dbReference type="InterPro" id="IPR003593">
    <property type="entry name" value="AAA+_ATPase"/>
</dbReference>
<evidence type="ECO:0000256" key="6">
    <source>
        <dbReference type="ARBA" id="ARBA00023125"/>
    </source>
</evidence>
<feature type="binding site" evidence="9">
    <location>
        <position position="27"/>
    </location>
    <ligand>
        <name>ATP</name>
        <dbReference type="ChEBI" id="CHEBI:30616"/>
    </ligand>
</feature>
<dbReference type="Gene3D" id="1.10.8.60">
    <property type="match status" value="1"/>
</dbReference>
<dbReference type="GO" id="GO:0048476">
    <property type="term" value="C:Holliday junction resolvase complex"/>
    <property type="evidence" value="ECO:0007669"/>
    <property type="project" value="UniProtKB-UniRule"/>
</dbReference>
<evidence type="ECO:0000256" key="1">
    <source>
        <dbReference type="ARBA" id="ARBA00022490"/>
    </source>
</evidence>
<keyword evidence="4 9" id="KW-0378">Hydrolase</keyword>
<dbReference type="EMBL" id="MHHR01000009">
    <property type="protein sequence ID" value="OGY34855.1"/>
    <property type="molecule type" value="Genomic_DNA"/>
</dbReference>
<evidence type="ECO:0000259" key="10">
    <source>
        <dbReference type="SMART" id="SM00382"/>
    </source>
</evidence>
<keyword evidence="1 9" id="KW-0963">Cytoplasm</keyword>
<evidence type="ECO:0000313" key="11">
    <source>
        <dbReference type="EMBL" id="OGY34855.1"/>
    </source>
</evidence>
<organism evidence="11 12">
    <name type="scientific">Candidatus Andersenbacteria bacterium RIFCSPHIGHO2_12_FULL_45_11</name>
    <dbReference type="NCBI Taxonomy" id="1797281"/>
    <lineage>
        <taxon>Bacteria</taxon>
        <taxon>Candidatus Anderseniibacteriota</taxon>
    </lineage>
</organism>
<feature type="binding site" evidence="9">
    <location>
        <position position="224"/>
    </location>
    <ligand>
        <name>ATP</name>
        <dbReference type="ChEBI" id="CHEBI:30616"/>
    </ligand>
</feature>
<dbReference type="NCBIfam" id="TIGR00635">
    <property type="entry name" value="ruvB"/>
    <property type="match status" value="1"/>
</dbReference>
<evidence type="ECO:0000313" key="12">
    <source>
        <dbReference type="Proteomes" id="UP000177528"/>
    </source>
</evidence>
<feature type="binding site" evidence="9">
    <location>
        <position position="71"/>
    </location>
    <ligand>
        <name>ATP</name>
        <dbReference type="ChEBI" id="CHEBI:30616"/>
    </ligand>
</feature>
<reference evidence="11 12" key="1">
    <citation type="journal article" date="2016" name="Nat. Commun.">
        <title>Thousands of microbial genomes shed light on interconnected biogeochemical processes in an aquifer system.</title>
        <authorList>
            <person name="Anantharaman K."/>
            <person name="Brown C.T."/>
            <person name="Hug L.A."/>
            <person name="Sharon I."/>
            <person name="Castelle C.J."/>
            <person name="Probst A.J."/>
            <person name="Thomas B.C."/>
            <person name="Singh A."/>
            <person name="Wilkins M.J."/>
            <person name="Karaoz U."/>
            <person name="Brodie E.L."/>
            <person name="Williams K.H."/>
            <person name="Hubbard S.S."/>
            <person name="Banfield J.F."/>
        </authorList>
    </citation>
    <scope>NUCLEOTIDE SEQUENCE [LARGE SCALE GENOMIC DNA]</scope>
</reference>
<accession>A0A1G1X4B4</accession>
<comment type="subcellular location">
    <subcellularLocation>
        <location evidence="9">Cytoplasm</location>
    </subcellularLocation>
</comment>
<comment type="catalytic activity">
    <reaction evidence="9">
        <text>ATP + H2O = ADP + phosphate + H(+)</text>
        <dbReference type="Rhea" id="RHEA:13065"/>
        <dbReference type="ChEBI" id="CHEBI:15377"/>
        <dbReference type="ChEBI" id="CHEBI:15378"/>
        <dbReference type="ChEBI" id="CHEBI:30616"/>
        <dbReference type="ChEBI" id="CHEBI:43474"/>
        <dbReference type="ChEBI" id="CHEBI:456216"/>
    </reaction>
</comment>
<comment type="similarity">
    <text evidence="9">Belongs to the RuvB family.</text>
</comment>
<dbReference type="CDD" id="cd00009">
    <property type="entry name" value="AAA"/>
    <property type="match status" value="1"/>
</dbReference>
<dbReference type="PANTHER" id="PTHR42848:SF1">
    <property type="entry name" value="HOLLIDAY JUNCTION BRANCH MIGRATION COMPLEX SUBUNIT RUVB"/>
    <property type="match status" value="1"/>
</dbReference>
<dbReference type="AlphaFoldDB" id="A0A1G1X4B4"/>
<dbReference type="GO" id="GO:0005524">
    <property type="term" value="F:ATP binding"/>
    <property type="evidence" value="ECO:0007669"/>
    <property type="project" value="UniProtKB-UniRule"/>
</dbReference>
<dbReference type="SUPFAM" id="SSF52540">
    <property type="entry name" value="P-loop containing nucleoside triphosphate hydrolases"/>
    <property type="match status" value="1"/>
</dbReference>
<feature type="binding site" evidence="9">
    <location>
        <position position="316"/>
    </location>
    <ligand>
        <name>DNA</name>
        <dbReference type="ChEBI" id="CHEBI:16991"/>
    </ligand>
</feature>
<dbReference type="EC" id="3.6.4.-" evidence="9"/>
<dbReference type="SMART" id="SM00382">
    <property type="entry name" value="AAA"/>
    <property type="match status" value="1"/>
</dbReference>
<dbReference type="InterPro" id="IPR036390">
    <property type="entry name" value="WH_DNA-bd_sf"/>
</dbReference>
<keyword evidence="2 9" id="KW-0547">Nucleotide-binding</keyword>
<dbReference type="GO" id="GO:0016887">
    <property type="term" value="F:ATP hydrolysis activity"/>
    <property type="evidence" value="ECO:0007669"/>
    <property type="project" value="RHEA"/>
</dbReference>
<keyword evidence="5 9" id="KW-0067">ATP-binding</keyword>
<feature type="binding site" evidence="9">
    <location>
        <position position="72"/>
    </location>
    <ligand>
        <name>ATP</name>
        <dbReference type="ChEBI" id="CHEBI:30616"/>
    </ligand>
</feature>
<feature type="binding site" evidence="9">
    <location>
        <position position="72"/>
    </location>
    <ligand>
        <name>Mg(2+)</name>
        <dbReference type="ChEBI" id="CHEBI:18420"/>
    </ligand>
</feature>
<evidence type="ECO:0000256" key="4">
    <source>
        <dbReference type="ARBA" id="ARBA00022801"/>
    </source>
</evidence>
<evidence type="ECO:0000256" key="8">
    <source>
        <dbReference type="ARBA" id="ARBA00023204"/>
    </source>
</evidence>
<comment type="domain">
    <text evidence="9">Has 3 domains, the large (RuvB-L) and small ATPase (RuvB-S) domains and the C-terminal head (RuvB-H) domain. The head domain binds DNA, while the ATPase domains jointly bind ATP, ADP or are empty depending on the state of the subunit in the translocation cycle. During a single DNA translocation step the structure of each domain remains the same, but their relative positions change.</text>
</comment>
<name>A0A1G1X4B4_9BACT</name>
<protein>
    <recommendedName>
        <fullName evidence="9">Holliday junction branch migration complex subunit RuvB</fullName>
        <ecNumber evidence="9">3.6.4.-</ecNumber>
    </recommendedName>
</protein>
<dbReference type="InterPro" id="IPR004605">
    <property type="entry name" value="DNA_helicase_Holl-junc_RuvB"/>
</dbReference>